<organism evidence="3">
    <name type="scientific">Shewanella oncorhynchi</name>
    <dbReference type="NCBI Taxonomy" id="2726434"/>
    <lineage>
        <taxon>Bacteria</taxon>
        <taxon>Pseudomonadati</taxon>
        <taxon>Pseudomonadota</taxon>
        <taxon>Gammaproteobacteria</taxon>
        <taxon>Alteromonadales</taxon>
        <taxon>Shewanellaceae</taxon>
        <taxon>Shewanella</taxon>
    </lineage>
</organism>
<dbReference type="AlphaFoldDB" id="A0AA50KGJ4"/>
<dbReference type="Pfam" id="PF18492">
    <property type="entry name" value="ORF_2_N"/>
    <property type="match status" value="1"/>
</dbReference>
<dbReference type="InterPro" id="IPR040536">
    <property type="entry name" value="ASPCH"/>
</dbReference>
<evidence type="ECO:0000259" key="2">
    <source>
        <dbReference type="Pfam" id="PF18492"/>
    </source>
</evidence>
<reference evidence="3" key="1">
    <citation type="submission" date="2023-08" db="EMBL/GenBank/DDBJ databases">
        <title>Complete genome sequence of Shewanella oncorhynchi Z-P2, a siderophore putrebactin-producing bacterium.</title>
        <authorList>
            <person name="Zhang Y."/>
        </authorList>
    </citation>
    <scope>NUCLEOTIDE SEQUENCE</scope>
    <source>
        <strain evidence="3">Z-P2</strain>
    </source>
</reference>
<feature type="domain" description="ASP external chaperone" evidence="2">
    <location>
        <begin position="35"/>
        <end position="152"/>
    </location>
</feature>
<proteinExistence type="predicted"/>
<feature type="chain" id="PRO_5041389657" description="ASP external chaperone domain-containing protein" evidence="1">
    <location>
        <begin position="22"/>
        <end position="155"/>
    </location>
</feature>
<evidence type="ECO:0000256" key="1">
    <source>
        <dbReference type="SAM" id="SignalP"/>
    </source>
</evidence>
<dbReference type="KEGG" id="sog:RA178_07820"/>
<evidence type="ECO:0000313" key="3">
    <source>
        <dbReference type="EMBL" id="WMB74509.1"/>
    </source>
</evidence>
<keyword evidence="1" id="KW-0732">Signal</keyword>
<dbReference type="GeneID" id="301339081"/>
<accession>A0AA50KGJ4</accession>
<feature type="signal peptide" evidence="1">
    <location>
        <begin position="1"/>
        <end position="21"/>
    </location>
</feature>
<dbReference type="Proteomes" id="UP001236800">
    <property type="component" value="Chromosome"/>
</dbReference>
<protein>
    <recommendedName>
        <fullName evidence="2">ASP external chaperone domain-containing protein</fullName>
    </recommendedName>
</protein>
<dbReference type="EMBL" id="CP132914">
    <property type="protein sequence ID" value="WMB74509.1"/>
    <property type="molecule type" value="Genomic_DNA"/>
</dbReference>
<dbReference type="RefSeq" id="WP_263186729.1">
    <property type="nucleotide sequence ID" value="NZ_CP132914.1"/>
</dbReference>
<sequence>MKALNLSLVAVALMLSAQAMAHDKIDLDKPQEEVKEVTMSRAQFLNLDSQYFVKTDAGVVKEAKQLTKGQKVVTQSGKPFAEMTGKLVVKLKPGVSAADFAKAHGLKVDWQNKSNLLLLAAEEGTDLISLVNAIKALPEVERAKLDRAIAKQEIQ</sequence>
<gene>
    <name evidence="3" type="ORF">RA178_07820</name>
</gene>
<name>A0AA50KGJ4_9GAMM</name>